<dbReference type="EMBL" id="LQPR01000028">
    <property type="protein sequence ID" value="ORW71817.1"/>
    <property type="molecule type" value="Genomic_DNA"/>
</dbReference>
<dbReference type="InterPro" id="IPR019922">
    <property type="entry name" value="Lucif-like_OxRdatse_MSMEG_4141"/>
</dbReference>
<dbReference type="InterPro" id="IPR050564">
    <property type="entry name" value="F420-G6PD/mer"/>
</dbReference>
<dbReference type="SUPFAM" id="SSF51679">
    <property type="entry name" value="Bacterial luciferase-like"/>
    <property type="match status" value="1"/>
</dbReference>
<evidence type="ECO:0000313" key="3">
    <source>
        <dbReference type="EMBL" id="ORW71817.1"/>
    </source>
</evidence>
<accession>A0AAJ3NQZ0</accession>
<dbReference type="CDD" id="cd01097">
    <property type="entry name" value="Tetrahydromethanopterin_reductase"/>
    <property type="match status" value="1"/>
</dbReference>
<comment type="caution">
    <text evidence="3">The sequence shown here is derived from an EMBL/GenBank/DDBJ whole genome shotgun (WGS) entry which is preliminary data.</text>
</comment>
<evidence type="ECO:0000313" key="4">
    <source>
        <dbReference type="Proteomes" id="UP000193387"/>
    </source>
</evidence>
<dbReference type="InterPro" id="IPR011251">
    <property type="entry name" value="Luciferase-like_dom"/>
</dbReference>
<dbReference type="NCBIfam" id="TIGR03620">
    <property type="entry name" value="F420_MSMEG_4141"/>
    <property type="match status" value="1"/>
</dbReference>
<protein>
    <recommendedName>
        <fullName evidence="2">Luciferase-like domain-containing protein</fullName>
    </recommendedName>
</protein>
<keyword evidence="1" id="KW-0560">Oxidoreductase</keyword>
<dbReference type="InterPro" id="IPR036661">
    <property type="entry name" value="Luciferase-like_sf"/>
</dbReference>
<evidence type="ECO:0000256" key="1">
    <source>
        <dbReference type="ARBA" id="ARBA00023002"/>
    </source>
</evidence>
<dbReference type="Gene3D" id="3.20.20.30">
    <property type="entry name" value="Luciferase-like domain"/>
    <property type="match status" value="1"/>
</dbReference>
<dbReference type="Pfam" id="PF00296">
    <property type="entry name" value="Bac_luciferase"/>
    <property type="match status" value="1"/>
</dbReference>
<dbReference type="AlphaFoldDB" id="A0AAJ3NQZ0"/>
<gene>
    <name evidence="3" type="ORF">AWC23_13135</name>
</gene>
<dbReference type="PANTHER" id="PTHR43244:SF1">
    <property type="entry name" value="5,10-METHYLENETETRAHYDROMETHANOPTERIN REDUCTASE"/>
    <property type="match status" value="1"/>
</dbReference>
<feature type="domain" description="Luciferase-like" evidence="2">
    <location>
        <begin position="12"/>
        <end position="257"/>
    </location>
</feature>
<proteinExistence type="predicted"/>
<dbReference type="GO" id="GO:0016705">
    <property type="term" value="F:oxidoreductase activity, acting on paired donors, with incorporation or reduction of molecular oxygen"/>
    <property type="evidence" value="ECO:0007669"/>
    <property type="project" value="InterPro"/>
</dbReference>
<evidence type="ECO:0000259" key="2">
    <source>
        <dbReference type="Pfam" id="PF00296"/>
    </source>
</evidence>
<sequence length="283" mass="29599">MGPVGVCLPVSLTSPTPFESQRAAVGRLGRAGYRAVWTNEVIGKDALVQLAMLLAATDRTVFGTCIANIWARPAQTMHAAAAQLAEAHPGRFVLGLGVGYPQQAASVTRDFGSPLATMRDYLETMGEPTWPPAPDAAFPRVIAANGPKMLDLAAKFADGAMPAMLPVESTKEARRALGPDKLLVVALSVIAEAGAAREAVANRLGVPSYAQRLRALGYSDRDIAEVSDGLVNAIVAQGDPGVVAARVNEHIAAGADHVILLPPIGAEFATAVEDLERVVMAHR</sequence>
<dbReference type="Proteomes" id="UP000193387">
    <property type="component" value="Unassembled WGS sequence"/>
</dbReference>
<keyword evidence="4" id="KW-1185">Reference proteome</keyword>
<organism evidence="3 4">
    <name type="scientific">Mycobacterium saskatchewanense</name>
    <dbReference type="NCBI Taxonomy" id="220927"/>
    <lineage>
        <taxon>Bacteria</taxon>
        <taxon>Bacillati</taxon>
        <taxon>Actinomycetota</taxon>
        <taxon>Actinomycetes</taxon>
        <taxon>Mycobacteriales</taxon>
        <taxon>Mycobacteriaceae</taxon>
        <taxon>Mycobacterium</taxon>
        <taxon>Mycobacterium simiae complex</taxon>
    </lineage>
</organism>
<reference evidence="3 4" key="1">
    <citation type="submission" date="2016-01" db="EMBL/GenBank/DDBJ databases">
        <title>The new phylogeny of the genus Mycobacterium.</title>
        <authorList>
            <person name="Tarcisio F."/>
            <person name="Conor M."/>
            <person name="Antonella G."/>
            <person name="Elisabetta G."/>
            <person name="Giulia F.S."/>
            <person name="Sara T."/>
            <person name="Anna F."/>
            <person name="Clotilde B."/>
            <person name="Roberto B."/>
            <person name="Veronica D.S."/>
            <person name="Fabio R."/>
            <person name="Monica P."/>
            <person name="Olivier J."/>
            <person name="Enrico T."/>
            <person name="Nicola S."/>
        </authorList>
    </citation>
    <scope>NUCLEOTIDE SEQUENCE [LARGE SCALE GENOMIC DNA]</scope>
    <source>
        <strain evidence="3 4">DSM 44616</strain>
    </source>
</reference>
<dbReference type="PANTHER" id="PTHR43244">
    <property type="match status" value="1"/>
</dbReference>
<name>A0AAJ3NQZ0_9MYCO</name>